<dbReference type="InterPro" id="IPR000801">
    <property type="entry name" value="Esterase-like"/>
</dbReference>
<dbReference type="PANTHER" id="PTHR48098">
    <property type="entry name" value="ENTEROCHELIN ESTERASE-RELATED"/>
    <property type="match status" value="1"/>
</dbReference>
<sequence length="272" mass="30942">MAFFQVNFFSKSLKRQVPFTAFVPVDTFDIPGQEPVERGPIKSLYLLHGYAGNHMDWSLGAKIQELSLIHNTAVFMPSGENNFYLDDSDKGELHAEFIGNELVEFTRKTFPISSNREDTFIGGLSMGGFGALRNGLKYSQHFSKIIALSSALITRNIAGIPEDFKDPIADYNYYRRVFGDLNELLGSDKDPEALILNLKKDNADNPENPEKAVIPHIYMACGTEDFLLKENRAYHEFLENEGVEHTYIEAPGVHDWKFWNEYIEKAMKWATV</sequence>
<dbReference type="Gene3D" id="3.40.50.1820">
    <property type="entry name" value="alpha/beta hydrolase"/>
    <property type="match status" value="1"/>
</dbReference>
<comment type="caution">
    <text evidence="1">The sequence shown here is derived from an EMBL/GenBank/DDBJ whole genome shotgun (WGS) entry which is preliminary data.</text>
</comment>
<gene>
    <name evidence="1" type="ORF">J2Z32_000429</name>
</gene>
<dbReference type="RefSeq" id="WP_210087473.1">
    <property type="nucleotide sequence ID" value="NZ_JAGGKG010000001.1"/>
</dbReference>
<keyword evidence="1" id="KW-0378">Hydrolase</keyword>
<name>A0ABS4FMK4_9BACL</name>
<dbReference type="SUPFAM" id="SSF53474">
    <property type="entry name" value="alpha/beta-Hydrolases"/>
    <property type="match status" value="1"/>
</dbReference>
<organism evidence="1 2">
    <name type="scientific">Paenibacillus turicensis</name>
    <dbReference type="NCBI Taxonomy" id="160487"/>
    <lineage>
        <taxon>Bacteria</taxon>
        <taxon>Bacillati</taxon>
        <taxon>Bacillota</taxon>
        <taxon>Bacilli</taxon>
        <taxon>Bacillales</taxon>
        <taxon>Paenibacillaceae</taxon>
        <taxon>Paenibacillus</taxon>
    </lineage>
</organism>
<dbReference type="InterPro" id="IPR050583">
    <property type="entry name" value="Mycobacterial_A85_antigen"/>
</dbReference>
<evidence type="ECO:0000313" key="1">
    <source>
        <dbReference type="EMBL" id="MBP1903817.1"/>
    </source>
</evidence>
<dbReference type="Proteomes" id="UP001519272">
    <property type="component" value="Unassembled WGS sequence"/>
</dbReference>
<reference evidence="1 2" key="1">
    <citation type="submission" date="2021-03" db="EMBL/GenBank/DDBJ databases">
        <title>Genomic Encyclopedia of Type Strains, Phase IV (KMG-IV): sequencing the most valuable type-strain genomes for metagenomic binning, comparative biology and taxonomic classification.</title>
        <authorList>
            <person name="Goeker M."/>
        </authorList>
    </citation>
    <scope>NUCLEOTIDE SEQUENCE [LARGE SCALE GENOMIC DNA]</scope>
    <source>
        <strain evidence="1 2">DSM 14349</strain>
    </source>
</reference>
<dbReference type="Pfam" id="PF00756">
    <property type="entry name" value="Esterase"/>
    <property type="match status" value="1"/>
</dbReference>
<protein>
    <submittedName>
        <fullName evidence="1">S-formylglutathione hydrolase FrmB</fullName>
    </submittedName>
</protein>
<dbReference type="EMBL" id="JAGGKG010000001">
    <property type="protein sequence ID" value="MBP1903817.1"/>
    <property type="molecule type" value="Genomic_DNA"/>
</dbReference>
<dbReference type="InterPro" id="IPR029058">
    <property type="entry name" value="AB_hydrolase_fold"/>
</dbReference>
<evidence type="ECO:0000313" key="2">
    <source>
        <dbReference type="Proteomes" id="UP001519272"/>
    </source>
</evidence>
<accession>A0ABS4FMK4</accession>
<dbReference type="GO" id="GO:0016787">
    <property type="term" value="F:hydrolase activity"/>
    <property type="evidence" value="ECO:0007669"/>
    <property type="project" value="UniProtKB-KW"/>
</dbReference>
<keyword evidence="2" id="KW-1185">Reference proteome</keyword>
<dbReference type="PANTHER" id="PTHR48098:SF1">
    <property type="entry name" value="DIACYLGLYCEROL ACYLTRANSFERASE_MYCOLYLTRANSFERASE AG85A"/>
    <property type="match status" value="1"/>
</dbReference>
<proteinExistence type="predicted"/>